<accession>A0A8J6HLZ3</accession>
<comment type="caution">
    <text evidence="2">The sequence shown here is derived from an EMBL/GenBank/DDBJ whole genome shotgun (WGS) entry which is preliminary data.</text>
</comment>
<reference evidence="2" key="1">
    <citation type="journal article" date="2020" name="J Insects Food Feed">
        <title>The yellow mealworm (Tenebrio molitor) genome: a resource for the emerging insects as food and feed industry.</title>
        <authorList>
            <person name="Eriksson T."/>
            <person name="Andere A."/>
            <person name="Kelstrup H."/>
            <person name="Emery V."/>
            <person name="Picard C."/>
        </authorList>
    </citation>
    <scope>NUCLEOTIDE SEQUENCE</scope>
    <source>
        <strain evidence="2">Stoneville</strain>
        <tissue evidence="2">Whole head</tissue>
    </source>
</reference>
<protein>
    <submittedName>
        <fullName evidence="2">Uncharacterized protein</fullName>
    </submittedName>
</protein>
<evidence type="ECO:0000313" key="3">
    <source>
        <dbReference type="Proteomes" id="UP000719412"/>
    </source>
</evidence>
<keyword evidence="3" id="KW-1185">Reference proteome</keyword>
<keyword evidence="1" id="KW-1133">Transmembrane helix</keyword>
<name>A0A8J6HLZ3_TENMO</name>
<sequence>MIGTRSGLGRQQVVAPTYSRSDSFKDRRGFMNGAICLLPDSKIIVFHCCETNPKRKRFNENENAQSRLQTRGNAKKMNVDGVDSDSEIDEAMTDMPPDIANEGYNEQVVGFESVYNGNHEYRRLRLQMVRTARMKNRHKTLRSLADNPKLTRSLTGDNGEAVHKVSPLKQNKMISTRTIPETCRSGVANPLGDLGGGTWTHHLQRLLFGLPYVTTSALLKSLDHCPLDSPLEHYPHCKSAVNFPFPRLSLVPKFIPFAPFLRGFFGGSRCTDGGTLLGAIAGLGALLLVFLLYIKNKRWWWSSVGGMGCCDEACPPVSSRPVPSPPVPATSFTPAPLKHKLANWHVEMLRFNDLGCDK</sequence>
<dbReference type="AlphaFoldDB" id="A0A8J6HLZ3"/>
<proteinExistence type="predicted"/>
<keyword evidence="1" id="KW-0472">Membrane</keyword>
<evidence type="ECO:0000313" key="2">
    <source>
        <dbReference type="EMBL" id="KAH0816872.1"/>
    </source>
</evidence>
<keyword evidence="1" id="KW-0812">Transmembrane</keyword>
<feature type="transmembrane region" description="Helical" evidence="1">
    <location>
        <begin position="276"/>
        <end position="294"/>
    </location>
</feature>
<evidence type="ECO:0000256" key="1">
    <source>
        <dbReference type="SAM" id="Phobius"/>
    </source>
</evidence>
<organism evidence="2 3">
    <name type="scientific">Tenebrio molitor</name>
    <name type="common">Yellow mealworm beetle</name>
    <dbReference type="NCBI Taxonomy" id="7067"/>
    <lineage>
        <taxon>Eukaryota</taxon>
        <taxon>Metazoa</taxon>
        <taxon>Ecdysozoa</taxon>
        <taxon>Arthropoda</taxon>
        <taxon>Hexapoda</taxon>
        <taxon>Insecta</taxon>
        <taxon>Pterygota</taxon>
        <taxon>Neoptera</taxon>
        <taxon>Endopterygota</taxon>
        <taxon>Coleoptera</taxon>
        <taxon>Polyphaga</taxon>
        <taxon>Cucujiformia</taxon>
        <taxon>Tenebrionidae</taxon>
        <taxon>Tenebrio</taxon>
    </lineage>
</organism>
<gene>
    <name evidence="2" type="ORF">GEV33_005919</name>
</gene>
<dbReference type="EMBL" id="JABDTM020020793">
    <property type="protein sequence ID" value="KAH0816872.1"/>
    <property type="molecule type" value="Genomic_DNA"/>
</dbReference>
<dbReference type="Proteomes" id="UP000719412">
    <property type="component" value="Unassembled WGS sequence"/>
</dbReference>
<reference evidence="2" key="2">
    <citation type="submission" date="2021-08" db="EMBL/GenBank/DDBJ databases">
        <authorList>
            <person name="Eriksson T."/>
        </authorList>
    </citation>
    <scope>NUCLEOTIDE SEQUENCE</scope>
    <source>
        <strain evidence="2">Stoneville</strain>
        <tissue evidence="2">Whole head</tissue>
    </source>
</reference>